<comment type="caution">
    <text evidence="3">The sequence shown here is derived from an EMBL/GenBank/DDBJ whole genome shotgun (WGS) entry which is preliminary data.</text>
</comment>
<accession>A0AAD3TYE9</accession>
<feature type="compositionally biased region" description="Low complexity" evidence="1">
    <location>
        <begin position="30"/>
        <end position="47"/>
    </location>
</feature>
<dbReference type="InterPro" id="IPR014790">
    <property type="entry name" value="MutL_C"/>
</dbReference>
<reference evidence="3" key="1">
    <citation type="journal article" date="2023" name="BMC Genomics">
        <title>Chromosome-level genome assemblies of Cutaneotrichosporon spp. (Trichosporonales, Basidiomycota) reveal imbalanced evolution between nucleotide sequences and chromosome synteny.</title>
        <authorList>
            <person name="Kobayashi Y."/>
            <person name="Kayamori A."/>
            <person name="Aoki K."/>
            <person name="Shiwa Y."/>
            <person name="Matsutani M."/>
            <person name="Fujita N."/>
            <person name="Sugita T."/>
            <person name="Iwasaki W."/>
            <person name="Tanaka N."/>
            <person name="Takashima M."/>
        </authorList>
    </citation>
    <scope>NUCLEOTIDE SEQUENCE</scope>
    <source>
        <strain evidence="3">HIS016</strain>
    </source>
</reference>
<name>A0AAD3TYE9_9TREE</name>
<dbReference type="SMART" id="SM00853">
    <property type="entry name" value="MutL_C"/>
    <property type="match status" value="1"/>
</dbReference>
<evidence type="ECO:0000313" key="4">
    <source>
        <dbReference type="Proteomes" id="UP001222932"/>
    </source>
</evidence>
<feature type="region of interest" description="Disordered" evidence="1">
    <location>
        <begin position="30"/>
        <end position="70"/>
    </location>
</feature>
<dbReference type="PANTHER" id="PTHR10073">
    <property type="entry name" value="DNA MISMATCH REPAIR PROTEIN MLH, PMS, MUTL"/>
    <property type="match status" value="1"/>
</dbReference>
<dbReference type="Pfam" id="PF08676">
    <property type="entry name" value="MutL_C"/>
    <property type="match status" value="1"/>
</dbReference>
<dbReference type="GO" id="GO:0016887">
    <property type="term" value="F:ATP hydrolysis activity"/>
    <property type="evidence" value="ECO:0007669"/>
    <property type="project" value="InterPro"/>
</dbReference>
<gene>
    <name evidence="3" type="primary">PMS1</name>
    <name evidence="3" type="ORF">CspeluHIS016_0602730</name>
</gene>
<dbReference type="EMBL" id="BTCM01000006">
    <property type="protein sequence ID" value="GMK58831.1"/>
    <property type="molecule type" value="Genomic_DNA"/>
</dbReference>
<dbReference type="GO" id="GO:0032389">
    <property type="term" value="C:MutLalpha complex"/>
    <property type="evidence" value="ECO:0007669"/>
    <property type="project" value="TreeGrafter"/>
</dbReference>
<dbReference type="PANTHER" id="PTHR10073:SF52">
    <property type="entry name" value="MISMATCH REPAIR ENDONUCLEASE PMS2"/>
    <property type="match status" value="1"/>
</dbReference>
<dbReference type="AlphaFoldDB" id="A0AAD3TYE9"/>
<dbReference type="GO" id="GO:0006298">
    <property type="term" value="P:mismatch repair"/>
    <property type="evidence" value="ECO:0007669"/>
    <property type="project" value="InterPro"/>
</dbReference>
<feature type="domain" description="MutL C-terminal dimerisation" evidence="2">
    <location>
        <begin position="154"/>
        <end position="333"/>
    </location>
</feature>
<evidence type="ECO:0000256" key="1">
    <source>
        <dbReference type="SAM" id="MobiDB-lite"/>
    </source>
</evidence>
<organism evidence="3 4">
    <name type="scientific">Cutaneotrichosporon spelunceum</name>
    <dbReference type="NCBI Taxonomy" id="1672016"/>
    <lineage>
        <taxon>Eukaryota</taxon>
        <taxon>Fungi</taxon>
        <taxon>Dikarya</taxon>
        <taxon>Basidiomycota</taxon>
        <taxon>Agaricomycotina</taxon>
        <taxon>Tremellomycetes</taxon>
        <taxon>Trichosporonales</taxon>
        <taxon>Trichosporonaceae</taxon>
        <taxon>Cutaneotrichosporon</taxon>
    </lineage>
</organism>
<dbReference type="Gene3D" id="3.30.1540.20">
    <property type="entry name" value="MutL, C-terminal domain, dimerisation subdomain"/>
    <property type="match status" value="1"/>
</dbReference>
<sequence length="338" mass="37127">MMPEVKASLGVHDSVAVDDTEMVSVEPTAMQAATAPTPASTSSSPAAEQTDLQREAVHTEVDDEPISDGYRDEIQTAAPTGHATLRFDLERIQERFIARRRRQAVRKVSGRDAFSTLRGGAATKAAGVSNRNAESAEEALARVVSKADFSRMEILGQFNKGFIITRLKGHVDEEGAVAESDDLFIIDQHASDEKYNFETLQRTTVIKSQALIQPRAMELTAADELVAMENLDALKANGFEVAINEDAPPGRGERVSLRAMPISKETTFDFHDLEQLLHMLSDSSRPEGQMLVRNMGTIDQPWVRYLAQLSLTTELSPWKAHHAAPLDGFGHKLSEIGF</sequence>
<dbReference type="Proteomes" id="UP001222932">
    <property type="component" value="Unassembled WGS sequence"/>
</dbReference>
<keyword evidence="4" id="KW-1185">Reference proteome</keyword>
<dbReference type="SUPFAM" id="SSF118116">
    <property type="entry name" value="DNA mismatch repair protein MutL"/>
    <property type="match status" value="1"/>
</dbReference>
<dbReference type="InterPro" id="IPR037198">
    <property type="entry name" value="MutL_C_sf"/>
</dbReference>
<feature type="compositionally biased region" description="Basic and acidic residues" evidence="1">
    <location>
        <begin position="51"/>
        <end position="60"/>
    </location>
</feature>
<dbReference type="GO" id="GO:0140664">
    <property type="term" value="F:ATP-dependent DNA damage sensor activity"/>
    <property type="evidence" value="ECO:0007669"/>
    <property type="project" value="InterPro"/>
</dbReference>
<dbReference type="InterPro" id="IPR038973">
    <property type="entry name" value="MutL/Mlh/Pms-like"/>
</dbReference>
<dbReference type="InterPro" id="IPR042120">
    <property type="entry name" value="MutL_C_dimsub"/>
</dbReference>
<protein>
    <recommendedName>
        <fullName evidence="2">MutL C-terminal dimerisation domain-containing protein</fullName>
    </recommendedName>
</protein>
<reference evidence="3" key="2">
    <citation type="submission" date="2023-06" db="EMBL/GenBank/DDBJ databases">
        <authorList>
            <person name="Kobayashi Y."/>
            <person name="Kayamori A."/>
            <person name="Aoki K."/>
            <person name="Shiwa Y."/>
            <person name="Fujita N."/>
            <person name="Sugita T."/>
            <person name="Iwasaki W."/>
            <person name="Tanaka N."/>
            <person name="Takashima M."/>
        </authorList>
    </citation>
    <scope>NUCLEOTIDE SEQUENCE</scope>
    <source>
        <strain evidence="3">HIS016</strain>
    </source>
</reference>
<dbReference type="GO" id="GO:0005524">
    <property type="term" value="F:ATP binding"/>
    <property type="evidence" value="ECO:0007669"/>
    <property type="project" value="InterPro"/>
</dbReference>
<evidence type="ECO:0000313" key="3">
    <source>
        <dbReference type="EMBL" id="GMK58831.1"/>
    </source>
</evidence>
<evidence type="ECO:0000259" key="2">
    <source>
        <dbReference type="SMART" id="SM00853"/>
    </source>
</evidence>
<proteinExistence type="predicted"/>